<evidence type="ECO:0000313" key="2">
    <source>
        <dbReference type="Proteomes" id="UP000722336"/>
    </source>
</evidence>
<dbReference type="RefSeq" id="WP_218445939.1">
    <property type="nucleotide sequence ID" value="NZ_JAGSPA010000003.1"/>
</dbReference>
<evidence type="ECO:0000313" key="1">
    <source>
        <dbReference type="EMBL" id="MBV7257110.1"/>
    </source>
</evidence>
<accession>A0ABS6SFF5</accession>
<dbReference type="EMBL" id="JAGSPA010000003">
    <property type="protein sequence ID" value="MBV7257110.1"/>
    <property type="molecule type" value="Genomic_DNA"/>
</dbReference>
<proteinExistence type="predicted"/>
<reference evidence="1 2" key="1">
    <citation type="submission" date="2021-04" db="EMBL/GenBank/DDBJ databases">
        <authorList>
            <person name="Pira H."/>
            <person name="Risdian C."/>
            <person name="Wink J."/>
        </authorList>
    </citation>
    <scope>NUCLEOTIDE SEQUENCE [LARGE SCALE GENOMIC DNA]</scope>
    <source>
        <strain evidence="1 2">WHA3</strain>
    </source>
</reference>
<comment type="caution">
    <text evidence="1">The sequence shown here is derived from an EMBL/GenBank/DDBJ whole genome shotgun (WGS) entry which is preliminary data.</text>
</comment>
<sequence length="48" mass="5370">MEAETTRDAELRDGLAMMSVCDNVTMLLNKARYAGIGRRFGTYYGYGT</sequence>
<gene>
    <name evidence="1" type="ORF">KCG44_09985</name>
</gene>
<protein>
    <submittedName>
        <fullName evidence="1">Uncharacterized protein</fullName>
    </submittedName>
</protein>
<organism evidence="1 2">
    <name type="scientific">Pacificimonas pallii</name>
    <dbReference type="NCBI Taxonomy" id="2827236"/>
    <lineage>
        <taxon>Bacteria</taxon>
        <taxon>Pseudomonadati</taxon>
        <taxon>Pseudomonadota</taxon>
        <taxon>Alphaproteobacteria</taxon>
        <taxon>Sphingomonadales</taxon>
        <taxon>Sphingosinicellaceae</taxon>
        <taxon>Pacificimonas</taxon>
    </lineage>
</organism>
<keyword evidence="2" id="KW-1185">Reference proteome</keyword>
<dbReference type="Proteomes" id="UP000722336">
    <property type="component" value="Unassembled WGS sequence"/>
</dbReference>
<name>A0ABS6SFF5_9SPHN</name>